<proteinExistence type="inferred from homology"/>
<dbReference type="EMBL" id="HBHX01038451">
    <property type="protein sequence ID" value="CAE0120675.1"/>
    <property type="molecule type" value="Transcribed_RNA"/>
</dbReference>
<keyword evidence="5 8" id="KW-0406">Ion transport</keyword>
<keyword evidence="7 8" id="KW-0407">Ion channel</keyword>
<keyword evidence="2 8" id="KW-0813">Transport</keyword>
<dbReference type="GO" id="GO:0022841">
    <property type="term" value="F:potassium ion leak channel activity"/>
    <property type="evidence" value="ECO:0007669"/>
    <property type="project" value="TreeGrafter"/>
</dbReference>
<evidence type="ECO:0000259" key="10">
    <source>
        <dbReference type="Pfam" id="PF07885"/>
    </source>
</evidence>
<reference evidence="11" key="1">
    <citation type="submission" date="2021-01" db="EMBL/GenBank/DDBJ databases">
        <authorList>
            <person name="Corre E."/>
            <person name="Pelletier E."/>
            <person name="Niang G."/>
            <person name="Scheremetjew M."/>
            <person name="Finn R."/>
            <person name="Kale V."/>
            <person name="Holt S."/>
            <person name="Cochrane G."/>
            <person name="Meng A."/>
            <person name="Brown T."/>
            <person name="Cohen L."/>
        </authorList>
    </citation>
    <scope>NUCLEOTIDE SEQUENCE</scope>
    <source>
        <strain evidence="11">CCMP281</strain>
    </source>
</reference>
<evidence type="ECO:0000256" key="5">
    <source>
        <dbReference type="ARBA" id="ARBA00023065"/>
    </source>
</evidence>
<evidence type="ECO:0000256" key="3">
    <source>
        <dbReference type="ARBA" id="ARBA00022692"/>
    </source>
</evidence>
<dbReference type="GO" id="GO:0005886">
    <property type="term" value="C:plasma membrane"/>
    <property type="evidence" value="ECO:0007669"/>
    <property type="project" value="TreeGrafter"/>
</dbReference>
<evidence type="ECO:0000256" key="4">
    <source>
        <dbReference type="ARBA" id="ARBA00022989"/>
    </source>
</evidence>
<keyword evidence="6 9" id="KW-0472">Membrane</keyword>
<dbReference type="GO" id="GO:0015271">
    <property type="term" value="F:outward rectifier potassium channel activity"/>
    <property type="evidence" value="ECO:0007669"/>
    <property type="project" value="TreeGrafter"/>
</dbReference>
<dbReference type="AlphaFoldDB" id="A0A7S3F162"/>
<feature type="transmembrane region" description="Helical" evidence="9">
    <location>
        <begin position="20"/>
        <end position="39"/>
    </location>
</feature>
<organism evidence="11">
    <name type="scientific">Haptolina ericina</name>
    <dbReference type="NCBI Taxonomy" id="156174"/>
    <lineage>
        <taxon>Eukaryota</taxon>
        <taxon>Haptista</taxon>
        <taxon>Haptophyta</taxon>
        <taxon>Prymnesiophyceae</taxon>
        <taxon>Prymnesiales</taxon>
        <taxon>Prymnesiaceae</taxon>
        <taxon>Haptolina</taxon>
    </lineage>
</organism>
<accession>A0A7S3F162</accession>
<evidence type="ECO:0000256" key="8">
    <source>
        <dbReference type="RuleBase" id="RU003857"/>
    </source>
</evidence>
<dbReference type="GO" id="GO:0030322">
    <property type="term" value="P:stabilization of membrane potential"/>
    <property type="evidence" value="ECO:0007669"/>
    <property type="project" value="TreeGrafter"/>
</dbReference>
<dbReference type="Gene3D" id="1.10.287.70">
    <property type="match status" value="2"/>
</dbReference>
<dbReference type="Pfam" id="PF07885">
    <property type="entry name" value="Ion_trans_2"/>
    <property type="match status" value="2"/>
</dbReference>
<sequence>MTVAATTVGYGDFAPSSQLGRLFTSAYVLLGITVIFSAMDPVVSRMLGWIPVVHDWWLDIWDWVNNLCRQIRRYIAGARQSVFSSKKPNRKKSIVTMRRQGTMTMSFAVGQAGGLKRSGVRESMIRRKMSSEASAAENTKWRMYLGTLVGPAVMIVLGVAFSQLTDVGFGVQLGFIDSLYWSICTMTTIGFGDLTPNETWYSKAASIIYLPLAVTALAQSFAEIRRLSKSALIRSAKYESVIDELLLSVTRGDARETLTEDEFLVAVLKAYDLVDEVTLVTIRQQFSRLVRHGKFSQYEARALTPEILFEDLCEQGRASGTFDEWFYESWEPRVKSVAGMGVMSSVYDSLLNRTSSSGKRGSIALEGGNSLEA</sequence>
<feature type="domain" description="Potassium channel" evidence="10">
    <location>
        <begin position="156"/>
        <end position="225"/>
    </location>
</feature>
<gene>
    <name evidence="11" type="ORF">HERI1096_LOCUS21376</name>
</gene>
<evidence type="ECO:0000256" key="7">
    <source>
        <dbReference type="ARBA" id="ARBA00023303"/>
    </source>
</evidence>
<feature type="transmembrane region" description="Helical" evidence="9">
    <location>
        <begin position="143"/>
        <end position="164"/>
    </location>
</feature>
<dbReference type="InterPro" id="IPR013099">
    <property type="entry name" value="K_chnl_dom"/>
</dbReference>
<dbReference type="PRINTS" id="PR01333">
    <property type="entry name" value="2POREKCHANEL"/>
</dbReference>
<protein>
    <recommendedName>
        <fullName evidence="10">Potassium channel domain-containing protein</fullName>
    </recommendedName>
</protein>
<dbReference type="InterPro" id="IPR003280">
    <property type="entry name" value="2pore_dom_K_chnl"/>
</dbReference>
<keyword evidence="4 9" id="KW-1133">Transmembrane helix</keyword>
<evidence type="ECO:0000256" key="6">
    <source>
        <dbReference type="ARBA" id="ARBA00023136"/>
    </source>
</evidence>
<evidence type="ECO:0000256" key="9">
    <source>
        <dbReference type="SAM" id="Phobius"/>
    </source>
</evidence>
<evidence type="ECO:0000256" key="1">
    <source>
        <dbReference type="ARBA" id="ARBA00004141"/>
    </source>
</evidence>
<evidence type="ECO:0000256" key="2">
    <source>
        <dbReference type="ARBA" id="ARBA00022448"/>
    </source>
</evidence>
<name>A0A7S3F162_9EUKA</name>
<keyword evidence="3 8" id="KW-0812">Transmembrane</keyword>
<dbReference type="PANTHER" id="PTHR11003">
    <property type="entry name" value="POTASSIUM CHANNEL, SUBFAMILY K"/>
    <property type="match status" value="1"/>
</dbReference>
<comment type="subcellular location">
    <subcellularLocation>
        <location evidence="1">Membrane</location>
        <topology evidence="1">Multi-pass membrane protein</topology>
    </subcellularLocation>
</comment>
<feature type="domain" description="Potassium channel" evidence="10">
    <location>
        <begin position="2"/>
        <end position="44"/>
    </location>
</feature>
<dbReference type="SUPFAM" id="SSF81324">
    <property type="entry name" value="Voltage-gated potassium channels"/>
    <property type="match status" value="2"/>
</dbReference>
<evidence type="ECO:0000313" key="11">
    <source>
        <dbReference type="EMBL" id="CAE0120675.1"/>
    </source>
</evidence>
<comment type="similarity">
    <text evidence="8">Belongs to the two pore domain potassium channel (TC 1.A.1.8) family.</text>
</comment>
<dbReference type="PANTHER" id="PTHR11003:SF291">
    <property type="entry name" value="IP11374P"/>
    <property type="match status" value="1"/>
</dbReference>